<dbReference type="AlphaFoldDB" id="A0A497EZA4"/>
<comment type="caution">
    <text evidence="1">The sequence shown here is derived from an EMBL/GenBank/DDBJ whole genome shotgun (WGS) entry which is preliminary data.</text>
</comment>
<gene>
    <name evidence="1" type="ORF">DRJ20_00095</name>
</gene>
<name>A0A497EZA4_9CREN</name>
<organism evidence="1 2">
    <name type="scientific">Thermoproteota archaeon</name>
    <dbReference type="NCBI Taxonomy" id="2056631"/>
    <lineage>
        <taxon>Archaea</taxon>
        <taxon>Thermoproteota</taxon>
    </lineage>
</organism>
<accession>A0A497EZA4</accession>
<proteinExistence type="predicted"/>
<dbReference type="InterPro" id="IPR019202">
    <property type="entry name" value="DUF2067"/>
</dbReference>
<protein>
    <recommendedName>
        <fullName evidence="3">DUF2067 domain-containing protein</fullName>
    </recommendedName>
</protein>
<evidence type="ECO:0008006" key="3">
    <source>
        <dbReference type="Google" id="ProtNLM"/>
    </source>
</evidence>
<evidence type="ECO:0000313" key="2">
    <source>
        <dbReference type="Proteomes" id="UP000268446"/>
    </source>
</evidence>
<dbReference type="Pfam" id="PF09840">
    <property type="entry name" value="DUF2067"/>
    <property type="match status" value="1"/>
</dbReference>
<dbReference type="Proteomes" id="UP000268446">
    <property type="component" value="Unassembled WGS sequence"/>
</dbReference>
<evidence type="ECO:0000313" key="1">
    <source>
        <dbReference type="EMBL" id="RLE52399.1"/>
    </source>
</evidence>
<dbReference type="EMBL" id="QMQZ01000001">
    <property type="protein sequence ID" value="RLE52399.1"/>
    <property type="molecule type" value="Genomic_DNA"/>
</dbReference>
<sequence>MRRAVERVFKISVSGEEELLEILDAICSRLTFVDFNISSRPGFIKVAVRGSHDDVRRAAGLIRELTSTIKRKSRLKLAGINLFEVRALSREAGTAISLELLSQALQLRGFKCRVVEGGVETDADEDVVFEVARLIGSAYTKLQFETKSSSVKRLLALASSVSGVDLWTVVDVAEELKLLGKNESGRLVLRRGWREALDELLAALKEVEDLFR</sequence>
<reference evidence="1 2" key="1">
    <citation type="submission" date="2018-06" db="EMBL/GenBank/DDBJ databases">
        <title>Extensive metabolic versatility and redundancy in microbially diverse, dynamic hydrothermal sediments.</title>
        <authorList>
            <person name="Dombrowski N."/>
            <person name="Teske A."/>
            <person name="Baker B.J."/>
        </authorList>
    </citation>
    <scope>NUCLEOTIDE SEQUENCE [LARGE SCALE GENOMIC DNA]</scope>
    <source>
        <strain evidence="1">B29_G17</strain>
    </source>
</reference>